<dbReference type="RefSeq" id="WP_133258302.1">
    <property type="nucleotide sequence ID" value="NZ_JBJVNI010000028.1"/>
</dbReference>
<reference evidence="1 2" key="1">
    <citation type="submission" date="2024-12" db="EMBL/GenBank/DDBJ databases">
        <title>Forecasting of Potato common scab and diversities of Pathogenic streptomyces spp. in china.</title>
        <authorList>
            <person name="Handique U."/>
            <person name="Wu J."/>
        </authorList>
    </citation>
    <scope>NUCLEOTIDE SEQUENCE [LARGE SCALE GENOMIC DNA]</scope>
    <source>
        <strain evidence="1 2">ZRIMU1530</strain>
    </source>
</reference>
<sequence>MTRTTQKVKEVAMMLCSTTIVVPDELKEAALNYPDGWPDEEPIPDYVTCELDKHKYGTHTCLLRDLSAKASGSVWITWSDPQNVKVEQLPYCVSRGPEKGDACWLTEGHRGGHSWERYE</sequence>
<dbReference type="Proteomes" id="UP001631957">
    <property type="component" value="Unassembled WGS sequence"/>
</dbReference>
<protein>
    <submittedName>
        <fullName evidence="1">Uncharacterized protein</fullName>
    </submittedName>
</protein>
<evidence type="ECO:0000313" key="2">
    <source>
        <dbReference type="Proteomes" id="UP001631957"/>
    </source>
</evidence>
<gene>
    <name evidence="1" type="ORF">ACKI18_39105</name>
</gene>
<keyword evidence="2" id="KW-1185">Reference proteome</keyword>
<organism evidence="1 2">
    <name type="scientific">Streptomyces niveiscabiei</name>
    <dbReference type="NCBI Taxonomy" id="164115"/>
    <lineage>
        <taxon>Bacteria</taxon>
        <taxon>Bacillati</taxon>
        <taxon>Actinomycetota</taxon>
        <taxon>Actinomycetes</taxon>
        <taxon>Kitasatosporales</taxon>
        <taxon>Streptomycetaceae</taxon>
        <taxon>Streptomyces</taxon>
    </lineage>
</organism>
<accession>A0ABW9I2W3</accession>
<dbReference type="EMBL" id="JBJVNI010000028">
    <property type="protein sequence ID" value="MFM9614679.1"/>
    <property type="molecule type" value="Genomic_DNA"/>
</dbReference>
<name>A0ABW9I2W3_9ACTN</name>
<proteinExistence type="predicted"/>
<evidence type="ECO:0000313" key="1">
    <source>
        <dbReference type="EMBL" id="MFM9614679.1"/>
    </source>
</evidence>
<comment type="caution">
    <text evidence="1">The sequence shown here is derived from an EMBL/GenBank/DDBJ whole genome shotgun (WGS) entry which is preliminary data.</text>
</comment>